<dbReference type="OrthoDB" id="2044967at2"/>
<proteinExistence type="predicted"/>
<evidence type="ECO:0000313" key="3">
    <source>
        <dbReference type="EMBL" id="SHI75030.1"/>
    </source>
</evidence>
<dbReference type="RefSeq" id="WP_072913506.1">
    <property type="nucleotide sequence ID" value="NZ_FQYQ01000005.1"/>
</dbReference>
<keyword evidence="2" id="KW-1133">Transmembrane helix</keyword>
<dbReference type="AlphaFoldDB" id="A0A1M6DPC9"/>
<protein>
    <recommendedName>
        <fullName evidence="5">MucBP domain-containing protein</fullName>
    </recommendedName>
</protein>
<feature type="region of interest" description="Disordered" evidence="1">
    <location>
        <begin position="240"/>
        <end position="292"/>
    </location>
</feature>
<organism evidence="3 4">
    <name type="scientific">Pseudobutyrivibrio xylanivorans DSM 14809</name>
    <dbReference type="NCBI Taxonomy" id="1123012"/>
    <lineage>
        <taxon>Bacteria</taxon>
        <taxon>Bacillati</taxon>
        <taxon>Bacillota</taxon>
        <taxon>Clostridia</taxon>
        <taxon>Lachnospirales</taxon>
        <taxon>Lachnospiraceae</taxon>
        <taxon>Pseudobutyrivibrio</taxon>
    </lineage>
</organism>
<evidence type="ECO:0000256" key="2">
    <source>
        <dbReference type="SAM" id="Phobius"/>
    </source>
</evidence>
<feature type="transmembrane region" description="Helical" evidence="2">
    <location>
        <begin position="301"/>
        <end position="324"/>
    </location>
</feature>
<keyword evidence="2" id="KW-0472">Membrane</keyword>
<sequence length="334" mass="35936">MKRINKFTSLLLATLIVISGVMSLSTVSHAEYLYTVRVYLGGMGEEGASFRSASGSYIDTKVESGKPFTFNPQDEVIISSTDARYKVIGARRSGDNKCESTISIPAVTQDESYVIAYGVYKTIPYTAVFVDEKGNTILDKDGNPIADETYYGIDNTKFYVPYKEIEGYYPLNGEKYKAVTLSGLGEVVKFVYTNRPTDTITYTQGADSISYSTVIGDPTTTYQTIPGMPAEEAGITDNRVPAAGGEGGAAGGEAGEAGGEADTTQIGEAEVPLGGGEETPTNIPEPENPKGKDENALFTMYIRYLIIIAGIGLLIAFITIIGTIKVNYDKKHKN</sequence>
<evidence type="ECO:0000313" key="4">
    <source>
        <dbReference type="Proteomes" id="UP000184185"/>
    </source>
</evidence>
<evidence type="ECO:0000256" key="1">
    <source>
        <dbReference type="SAM" id="MobiDB-lite"/>
    </source>
</evidence>
<gene>
    <name evidence="3" type="ORF">SAMN02745725_00984</name>
</gene>
<evidence type="ECO:0008006" key="5">
    <source>
        <dbReference type="Google" id="ProtNLM"/>
    </source>
</evidence>
<keyword evidence="2" id="KW-0812">Transmembrane</keyword>
<dbReference type="EMBL" id="FQYQ01000005">
    <property type="protein sequence ID" value="SHI75030.1"/>
    <property type="molecule type" value="Genomic_DNA"/>
</dbReference>
<reference evidence="3 4" key="1">
    <citation type="submission" date="2016-11" db="EMBL/GenBank/DDBJ databases">
        <authorList>
            <person name="Jaros S."/>
            <person name="Januszkiewicz K."/>
            <person name="Wedrychowicz H."/>
        </authorList>
    </citation>
    <scope>NUCLEOTIDE SEQUENCE [LARGE SCALE GENOMIC DNA]</scope>
    <source>
        <strain evidence="3 4">DSM 14809</strain>
    </source>
</reference>
<feature type="compositionally biased region" description="Gly residues" evidence="1">
    <location>
        <begin position="244"/>
        <end position="258"/>
    </location>
</feature>
<accession>A0A1M6DPC9</accession>
<name>A0A1M6DPC9_PSEXY</name>
<dbReference type="Proteomes" id="UP000184185">
    <property type="component" value="Unassembled WGS sequence"/>
</dbReference>
<keyword evidence="4" id="KW-1185">Reference proteome</keyword>